<dbReference type="Proteomes" id="UP001177943">
    <property type="component" value="Chromosome"/>
</dbReference>
<protein>
    <submittedName>
        <fullName evidence="1">DUF2961 domain-containing protein</fullName>
    </submittedName>
</protein>
<dbReference type="EMBL" id="CP126084">
    <property type="protein sequence ID" value="WHX47924.1"/>
    <property type="molecule type" value="Genomic_DNA"/>
</dbReference>
<dbReference type="RefSeq" id="WP_232282258.1">
    <property type="nucleotide sequence ID" value="NZ_CP126084.1"/>
</dbReference>
<proteinExistence type="predicted"/>
<reference evidence="1" key="1">
    <citation type="submission" date="2023-05" db="EMBL/GenBank/DDBJ databases">
        <title>Comparative genomics of Bacillaceae isolates and their secondary metabolite potential.</title>
        <authorList>
            <person name="Song L."/>
            <person name="Nielsen L.J."/>
            <person name="Mohite O."/>
            <person name="Xu X."/>
            <person name="Weber T."/>
            <person name="Kovacs A.T."/>
        </authorList>
    </citation>
    <scope>NUCLEOTIDE SEQUENCE</scope>
    <source>
        <strain evidence="1">B2_4</strain>
    </source>
</reference>
<evidence type="ECO:0000313" key="2">
    <source>
        <dbReference type="Proteomes" id="UP001177943"/>
    </source>
</evidence>
<accession>A0AA95HZW4</accession>
<dbReference type="AlphaFoldDB" id="A0AA95HZW4"/>
<name>A0AA95HZW4_9BACL</name>
<evidence type="ECO:0000313" key="1">
    <source>
        <dbReference type="EMBL" id="WHX47924.1"/>
    </source>
</evidence>
<dbReference type="InterPro" id="IPR021345">
    <property type="entry name" value="DUF2961"/>
</dbReference>
<organism evidence="1 2">
    <name type="scientific">Paenibacillus woosongensis</name>
    <dbReference type="NCBI Taxonomy" id="307580"/>
    <lineage>
        <taxon>Bacteria</taxon>
        <taxon>Bacillati</taxon>
        <taxon>Bacillota</taxon>
        <taxon>Bacilli</taxon>
        <taxon>Bacillales</taxon>
        <taxon>Paenibacillaceae</taxon>
        <taxon>Paenibacillus</taxon>
    </lineage>
</organism>
<dbReference type="KEGG" id="pwn:QNH46_17540"/>
<sequence length="31" mass="3287">MDGETVPSTFGTGSEDYIGYAWAAAALSYVR</sequence>
<gene>
    <name evidence="1" type="ORF">QNH46_17540</name>
</gene>
<dbReference type="Pfam" id="PF11175">
    <property type="entry name" value="DUF2961"/>
    <property type="match status" value="1"/>
</dbReference>
<dbReference type="Gene3D" id="2.60.120.1390">
    <property type="match status" value="1"/>
</dbReference>